<evidence type="ECO:0000313" key="11">
    <source>
        <dbReference type="EMBL" id="KZT57128.1"/>
    </source>
</evidence>
<comment type="function">
    <text evidence="1">Involved in nucleolar processing of pre-18S ribosomal RNA.</text>
</comment>
<feature type="region of interest" description="Disordered" evidence="9">
    <location>
        <begin position="561"/>
        <end position="590"/>
    </location>
</feature>
<dbReference type="InterPro" id="IPR040315">
    <property type="entry name" value="WDR46/Utp7"/>
</dbReference>
<keyword evidence="12" id="KW-1185">Reference proteome</keyword>
<dbReference type="InParanoid" id="A0A165FRY5"/>
<feature type="compositionally biased region" description="Basic residues" evidence="9">
    <location>
        <begin position="528"/>
        <end position="543"/>
    </location>
</feature>
<dbReference type="InterPro" id="IPR001680">
    <property type="entry name" value="WD40_rpt"/>
</dbReference>
<dbReference type="InterPro" id="IPR015943">
    <property type="entry name" value="WD40/YVTN_repeat-like_dom_sf"/>
</dbReference>
<accession>A0A165FRY5</accession>
<dbReference type="GO" id="GO:0032040">
    <property type="term" value="C:small-subunit processome"/>
    <property type="evidence" value="ECO:0007669"/>
    <property type="project" value="TreeGrafter"/>
</dbReference>
<dbReference type="InterPro" id="IPR019775">
    <property type="entry name" value="WD40_repeat_CS"/>
</dbReference>
<dbReference type="AlphaFoldDB" id="A0A165FRY5"/>
<dbReference type="Pfam" id="PF08149">
    <property type="entry name" value="BING4CT"/>
    <property type="match status" value="1"/>
</dbReference>
<dbReference type="PROSITE" id="PS50082">
    <property type="entry name" value="WD_REPEATS_2"/>
    <property type="match status" value="1"/>
</dbReference>
<evidence type="ECO:0000256" key="7">
    <source>
        <dbReference type="ARBA" id="ARBA00076453"/>
    </source>
</evidence>
<dbReference type="FunCoup" id="A0A165FRY5">
    <property type="interactions" value="808"/>
</dbReference>
<proteinExistence type="predicted"/>
<dbReference type="SMART" id="SM01033">
    <property type="entry name" value="BING4CT"/>
    <property type="match status" value="1"/>
</dbReference>
<gene>
    <name evidence="11" type="ORF">CALCODRAFT_470214</name>
</gene>
<evidence type="ECO:0000313" key="12">
    <source>
        <dbReference type="Proteomes" id="UP000076842"/>
    </source>
</evidence>
<feature type="region of interest" description="Disordered" evidence="9">
    <location>
        <begin position="492"/>
        <end position="543"/>
    </location>
</feature>
<evidence type="ECO:0000256" key="5">
    <source>
        <dbReference type="ARBA" id="ARBA00022737"/>
    </source>
</evidence>
<dbReference type="Pfam" id="PF00400">
    <property type="entry name" value="WD40"/>
    <property type="match status" value="1"/>
</dbReference>
<dbReference type="Proteomes" id="UP000076842">
    <property type="component" value="Unassembled WGS sequence"/>
</dbReference>
<feature type="repeat" description="WD" evidence="8">
    <location>
        <begin position="295"/>
        <end position="332"/>
    </location>
</feature>
<evidence type="ECO:0000256" key="4">
    <source>
        <dbReference type="ARBA" id="ARBA00022574"/>
    </source>
</evidence>
<sequence length="590" mass="65676">MDALIAKAGPSKPRKYSNGQKRSSRPSGPDATVASIARRTHLPKSLELPEDDLPKTHPADTKVSSRFLQSRLSRQHIQKQHALLARKDAELLLPDVPGGLEVEGELERTWKVGQEDITNEIGLETAKSRRDVKLDGGDYNLRWTRNGRHLAIAGKAGHVATFDWQTGNVLAELQLRETVRDVTFLHDYTMFAVAQKKYVYIYDANGVELHRLSSHIDANRLEFLPYHYLLVSVGNTGYLKYQDTSTGQVITEQRTKMGACATMCQNPHNAVVNLGHQHGSVTLWVPNMPKPVVQLQAHLGPVTGLAVDSKSEGRYLASTGLDSKVKIWDARNWGKCVKEWQPIGSGSGGIVEWSGRGLLAFSRGRKVNVYASNTLLDGSAKPPSLYMSHHLPTQSSSIRFQPFEDVLAVGHAAGFSTMIVPGAGEPNPDSYEADIYETRGGRREREVRGLLDKLQPDMISVDTNFIGTVAPVVKRPYSEAAVSFSRLPRTERLHIQGRSDEPMEEDDEEDEDGEDQGASRPEKEKLKMRGKSKSMKRFLRKKRKNVIDPATVAIKAKMAAIKEQQEKRKQISEGNAEPERKGALSRFRKP</sequence>
<name>A0A165FRY5_9BASI</name>
<dbReference type="EMBL" id="KV423968">
    <property type="protein sequence ID" value="KZT57128.1"/>
    <property type="molecule type" value="Genomic_DNA"/>
</dbReference>
<feature type="compositionally biased region" description="Acidic residues" evidence="9">
    <location>
        <begin position="502"/>
        <end position="515"/>
    </location>
</feature>
<evidence type="ECO:0000256" key="6">
    <source>
        <dbReference type="ARBA" id="ARBA00023242"/>
    </source>
</evidence>
<evidence type="ECO:0000256" key="3">
    <source>
        <dbReference type="ARBA" id="ARBA00022552"/>
    </source>
</evidence>
<dbReference type="InterPro" id="IPR036322">
    <property type="entry name" value="WD40_repeat_dom_sf"/>
</dbReference>
<feature type="compositionally biased region" description="Basic and acidic residues" evidence="9">
    <location>
        <begin position="492"/>
        <end position="501"/>
    </location>
</feature>
<evidence type="ECO:0000259" key="10">
    <source>
        <dbReference type="SMART" id="SM01033"/>
    </source>
</evidence>
<dbReference type="SUPFAM" id="SSF50978">
    <property type="entry name" value="WD40 repeat-like"/>
    <property type="match status" value="1"/>
</dbReference>
<feature type="compositionally biased region" description="Basic and acidic residues" evidence="9">
    <location>
        <begin position="563"/>
        <end position="582"/>
    </location>
</feature>
<keyword evidence="6" id="KW-0539">Nucleus</keyword>
<dbReference type="OrthoDB" id="10251154at2759"/>
<keyword evidence="3" id="KW-0698">rRNA processing</keyword>
<dbReference type="GO" id="GO:0000462">
    <property type="term" value="P:maturation of SSU-rRNA from tricistronic rRNA transcript (SSU-rRNA, 5.8S rRNA, LSU-rRNA)"/>
    <property type="evidence" value="ECO:0007669"/>
    <property type="project" value="TreeGrafter"/>
</dbReference>
<dbReference type="Gene3D" id="2.130.10.10">
    <property type="entry name" value="YVTN repeat-like/Quinoprotein amine dehydrogenase"/>
    <property type="match status" value="2"/>
</dbReference>
<dbReference type="FunFam" id="2.130.10.10:FF:000378">
    <property type="entry name" value="U3 small nucleolar RNA-associated protein 7"/>
    <property type="match status" value="1"/>
</dbReference>
<feature type="domain" description="BING4 C-terminal" evidence="10">
    <location>
        <begin position="385"/>
        <end position="463"/>
    </location>
</feature>
<dbReference type="PROSITE" id="PS50294">
    <property type="entry name" value="WD_REPEATS_REGION"/>
    <property type="match status" value="1"/>
</dbReference>
<organism evidence="11 12">
    <name type="scientific">Calocera cornea HHB12733</name>
    <dbReference type="NCBI Taxonomy" id="1353952"/>
    <lineage>
        <taxon>Eukaryota</taxon>
        <taxon>Fungi</taxon>
        <taxon>Dikarya</taxon>
        <taxon>Basidiomycota</taxon>
        <taxon>Agaricomycotina</taxon>
        <taxon>Dacrymycetes</taxon>
        <taxon>Dacrymycetales</taxon>
        <taxon>Dacrymycetaceae</taxon>
        <taxon>Calocera</taxon>
    </lineage>
</organism>
<evidence type="ECO:0000256" key="8">
    <source>
        <dbReference type="PROSITE-ProRule" id="PRU00221"/>
    </source>
</evidence>
<keyword evidence="5" id="KW-0677">Repeat</keyword>
<protein>
    <recommendedName>
        <fullName evidence="7">U three protein 7</fullName>
    </recommendedName>
</protein>
<keyword evidence="4 8" id="KW-0853">WD repeat</keyword>
<evidence type="ECO:0000256" key="1">
    <source>
        <dbReference type="ARBA" id="ARBA00004099"/>
    </source>
</evidence>
<dbReference type="PANTHER" id="PTHR14085">
    <property type="entry name" value="WD-REPEAT PROTEIN BING4"/>
    <property type="match status" value="1"/>
</dbReference>
<dbReference type="GO" id="GO:0030686">
    <property type="term" value="C:90S preribosome"/>
    <property type="evidence" value="ECO:0007669"/>
    <property type="project" value="TreeGrafter"/>
</dbReference>
<reference evidence="11 12" key="1">
    <citation type="journal article" date="2016" name="Mol. Biol. Evol.">
        <title>Comparative Genomics of Early-Diverging Mushroom-Forming Fungi Provides Insights into the Origins of Lignocellulose Decay Capabilities.</title>
        <authorList>
            <person name="Nagy L.G."/>
            <person name="Riley R."/>
            <person name="Tritt A."/>
            <person name="Adam C."/>
            <person name="Daum C."/>
            <person name="Floudas D."/>
            <person name="Sun H."/>
            <person name="Yadav J.S."/>
            <person name="Pangilinan J."/>
            <person name="Larsson K.H."/>
            <person name="Matsuura K."/>
            <person name="Barry K."/>
            <person name="Labutti K."/>
            <person name="Kuo R."/>
            <person name="Ohm R.A."/>
            <person name="Bhattacharya S.S."/>
            <person name="Shirouzu T."/>
            <person name="Yoshinaga Y."/>
            <person name="Martin F.M."/>
            <person name="Grigoriev I.V."/>
            <person name="Hibbett D.S."/>
        </authorList>
    </citation>
    <scope>NUCLEOTIDE SEQUENCE [LARGE SCALE GENOMIC DNA]</scope>
    <source>
        <strain evidence="11 12">HHB12733</strain>
    </source>
</reference>
<comment type="subcellular location">
    <subcellularLocation>
        <location evidence="2">Nucleus</location>
        <location evidence="2">Nucleolus</location>
    </subcellularLocation>
</comment>
<dbReference type="STRING" id="1353952.A0A165FRY5"/>
<dbReference type="SMART" id="SM00320">
    <property type="entry name" value="WD40"/>
    <property type="match status" value="4"/>
</dbReference>
<dbReference type="PANTHER" id="PTHR14085:SF3">
    <property type="entry name" value="WD REPEAT-CONTAINING PROTEIN 46"/>
    <property type="match status" value="1"/>
</dbReference>
<evidence type="ECO:0000256" key="2">
    <source>
        <dbReference type="ARBA" id="ARBA00004604"/>
    </source>
</evidence>
<evidence type="ECO:0000256" key="9">
    <source>
        <dbReference type="SAM" id="MobiDB-lite"/>
    </source>
</evidence>
<dbReference type="InterPro" id="IPR012952">
    <property type="entry name" value="BING4_C_dom"/>
</dbReference>
<feature type="region of interest" description="Disordered" evidence="9">
    <location>
        <begin position="1"/>
        <end position="60"/>
    </location>
</feature>
<dbReference type="PROSITE" id="PS00678">
    <property type="entry name" value="WD_REPEATS_1"/>
    <property type="match status" value="1"/>
</dbReference>